<evidence type="ECO:0000313" key="2">
    <source>
        <dbReference type="Proteomes" id="UP001418444"/>
    </source>
</evidence>
<proteinExistence type="predicted"/>
<protein>
    <recommendedName>
        <fullName evidence="3">SRPBCC family protein</fullName>
    </recommendedName>
</protein>
<keyword evidence="2" id="KW-1185">Reference proteome</keyword>
<gene>
    <name evidence="1" type="ORF">GCM10022231_27660</name>
</gene>
<dbReference type="InterPro" id="IPR023393">
    <property type="entry name" value="START-like_dom_sf"/>
</dbReference>
<dbReference type="EMBL" id="BAAAZW010000008">
    <property type="protein sequence ID" value="GAA3965398.1"/>
    <property type="molecule type" value="Genomic_DNA"/>
</dbReference>
<evidence type="ECO:0008006" key="3">
    <source>
        <dbReference type="Google" id="ProtNLM"/>
    </source>
</evidence>
<comment type="caution">
    <text evidence="1">The sequence shown here is derived from an EMBL/GenBank/DDBJ whole genome shotgun (WGS) entry which is preliminary data.</text>
</comment>
<evidence type="ECO:0000313" key="1">
    <source>
        <dbReference type="EMBL" id="GAA3965398.1"/>
    </source>
</evidence>
<sequence length="165" mass="18530">MAYALESFDEEFFTTAPLSYEIDVNVPVAPAQVWAEFTRQNTLDWCRALRSVNYTSPQPYRPGTTRSVVLAPGIIKMDEFFFIWDEDAEAETFRHAFHGVSANIPGLRRFGEYTEVTPAEHGSRLVWRFAMELAGVGLPGFLSGPIANAAFSTVRTDTIKHFAQC</sequence>
<dbReference type="Proteomes" id="UP001418444">
    <property type="component" value="Unassembled WGS sequence"/>
</dbReference>
<dbReference type="SUPFAM" id="SSF55961">
    <property type="entry name" value="Bet v1-like"/>
    <property type="match status" value="1"/>
</dbReference>
<organism evidence="1 2">
    <name type="scientific">Gordonia caeni</name>
    <dbReference type="NCBI Taxonomy" id="1007097"/>
    <lineage>
        <taxon>Bacteria</taxon>
        <taxon>Bacillati</taxon>
        <taxon>Actinomycetota</taxon>
        <taxon>Actinomycetes</taxon>
        <taxon>Mycobacteriales</taxon>
        <taxon>Gordoniaceae</taxon>
        <taxon>Gordonia</taxon>
    </lineage>
</organism>
<name>A0ABP7PHS9_9ACTN</name>
<dbReference type="Pfam" id="PF10604">
    <property type="entry name" value="Polyketide_cyc2"/>
    <property type="match status" value="1"/>
</dbReference>
<dbReference type="InterPro" id="IPR019587">
    <property type="entry name" value="Polyketide_cyclase/dehydratase"/>
</dbReference>
<accession>A0ABP7PHS9</accession>
<reference evidence="2" key="1">
    <citation type="journal article" date="2019" name="Int. J. Syst. Evol. Microbiol.">
        <title>The Global Catalogue of Microorganisms (GCM) 10K type strain sequencing project: providing services to taxonomists for standard genome sequencing and annotation.</title>
        <authorList>
            <consortium name="The Broad Institute Genomics Platform"/>
            <consortium name="The Broad Institute Genome Sequencing Center for Infectious Disease"/>
            <person name="Wu L."/>
            <person name="Ma J."/>
        </authorList>
    </citation>
    <scope>NUCLEOTIDE SEQUENCE [LARGE SCALE GENOMIC DNA]</scope>
    <source>
        <strain evidence="2">JCM 16923</strain>
    </source>
</reference>
<dbReference type="Gene3D" id="3.30.530.20">
    <property type="match status" value="1"/>
</dbReference>
<dbReference type="RefSeq" id="WP_344784756.1">
    <property type="nucleotide sequence ID" value="NZ_BAAAZW010000008.1"/>
</dbReference>